<evidence type="ECO:0008006" key="2">
    <source>
        <dbReference type="Google" id="ProtNLM"/>
    </source>
</evidence>
<proteinExistence type="predicted"/>
<dbReference type="EMBL" id="UOGJ01000089">
    <property type="protein sequence ID" value="VAX36236.1"/>
    <property type="molecule type" value="Genomic_DNA"/>
</dbReference>
<name>A0A3B1D000_9ZZZZ</name>
<sequence>MRKRDVSLHTVTDQGTKANDTFLSIVETCRKLGVNAYEYILDRMNKTFELPSLAQLIRSRSFKSAVNFNP</sequence>
<protein>
    <recommendedName>
        <fullName evidence="2">Transposase IS66 C-terminal domain-containing protein</fullName>
    </recommendedName>
</protein>
<accession>A0A3B1D000</accession>
<evidence type="ECO:0000313" key="1">
    <source>
        <dbReference type="EMBL" id="VAX36236.1"/>
    </source>
</evidence>
<reference evidence="1" key="1">
    <citation type="submission" date="2018-06" db="EMBL/GenBank/DDBJ databases">
        <authorList>
            <person name="Zhirakovskaya E."/>
        </authorList>
    </citation>
    <scope>NUCLEOTIDE SEQUENCE</scope>
</reference>
<dbReference type="AlphaFoldDB" id="A0A3B1D000"/>
<gene>
    <name evidence="1" type="ORF">MNBD_UNCLBAC01-1422</name>
</gene>
<organism evidence="1">
    <name type="scientific">hydrothermal vent metagenome</name>
    <dbReference type="NCBI Taxonomy" id="652676"/>
    <lineage>
        <taxon>unclassified sequences</taxon>
        <taxon>metagenomes</taxon>
        <taxon>ecological metagenomes</taxon>
    </lineage>
</organism>